<evidence type="ECO:0000313" key="2">
    <source>
        <dbReference type="EMBL" id="CDW71131.1"/>
    </source>
</evidence>
<proteinExistence type="predicted"/>
<dbReference type="AlphaFoldDB" id="A0A077ZRK0"/>
<protein>
    <submittedName>
        <fullName evidence="2">Uncharacterized protein</fullName>
    </submittedName>
</protein>
<evidence type="ECO:0000256" key="1">
    <source>
        <dbReference type="SAM" id="MobiDB-lite"/>
    </source>
</evidence>
<reference evidence="2 3" key="1">
    <citation type="submission" date="2014-06" db="EMBL/GenBank/DDBJ databases">
        <authorList>
            <person name="Swart Estienne"/>
        </authorList>
    </citation>
    <scope>NUCLEOTIDE SEQUENCE [LARGE SCALE GENOMIC DNA]</scope>
    <source>
        <strain evidence="2 3">130c</strain>
    </source>
</reference>
<dbReference type="InParanoid" id="A0A077ZRK0"/>
<dbReference type="Proteomes" id="UP000039865">
    <property type="component" value="Unassembled WGS sequence"/>
</dbReference>
<keyword evidence="3" id="KW-1185">Reference proteome</keyword>
<organism evidence="2 3">
    <name type="scientific">Stylonychia lemnae</name>
    <name type="common">Ciliate</name>
    <dbReference type="NCBI Taxonomy" id="5949"/>
    <lineage>
        <taxon>Eukaryota</taxon>
        <taxon>Sar</taxon>
        <taxon>Alveolata</taxon>
        <taxon>Ciliophora</taxon>
        <taxon>Intramacronucleata</taxon>
        <taxon>Spirotrichea</taxon>
        <taxon>Stichotrichia</taxon>
        <taxon>Sporadotrichida</taxon>
        <taxon>Oxytrichidae</taxon>
        <taxon>Stylonychinae</taxon>
        <taxon>Stylonychia</taxon>
    </lineage>
</organism>
<accession>A0A077ZRK0</accession>
<feature type="region of interest" description="Disordered" evidence="1">
    <location>
        <begin position="133"/>
        <end position="152"/>
    </location>
</feature>
<gene>
    <name evidence="2" type="primary">Contig8003.g8535</name>
    <name evidence="2" type="ORF">STYLEM_70</name>
</gene>
<dbReference type="EMBL" id="CCKQ01000070">
    <property type="protein sequence ID" value="CDW71131.1"/>
    <property type="molecule type" value="Genomic_DNA"/>
</dbReference>
<name>A0A077ZRK0_STYLE</name>
<sequence>MTDLPAIIQDDNKIAFVYDYLDQFYNDKLQNLELKYQKMSPVQASHLEIEKYNKLIANSNNMRESMNMSQISKGLGLSSTGQMSNNSGSYKKQKQSFLIDGEGLNLISLDRKPKTLSKIKIHNIRMQRVKRDNSDYDTYDSDDKSSKNPALLNSNFGLSGSITYNQNIQDGDPYKTNLQDQHNISQKFRISRESYSMDKFNQSKPILASIYNNNNSYVSNTTNNRMYSKPTKIIKNNYSYGGSGVGINYDNYYNPSDTGYNFQPRLKDEDEDSIFQTQLPNSISLNDYNNLRHSGHQRQRDKLQEKDSYFKANRSQFEKNDNIINKTKKNFWAKINHKPGFPKLNHKLLNINNVSVQSLEQNKTKQL</sequence>
<evidence type="ECO:0000313" key="3">
    <source>
        <dbReference type="Proteomes" id="UP000039865"/>
    </source>
</evidence>